<dbReference type="STRING" id="3775.A0A1Q3CWM7"/>
<gene>
    <name evidence="1" type="ORF">CFOL_v3_28078</name>
</gene>
<evidence type="ECO:0000313" key="1">
    <source>
        <dbReference type="EMBL" id="GAV84634.1"/>
    </source>
</evidence>
<evidence type="ECO:0000313" key="2">
    <source>
        <dbReference type="Proteomes" id="UP000187406"/>
    </source>
</evidence>
<organism evidence="1 2">
    <name type="scientific">Cephalotus follicularis</name>
    <name type="common">Albany pitcher plant</name>
    <dbReference type="NCBI Taxonomy" id="3775"/>
    <lineage>
        <taxon>Eukaryota</taxon>
        <taxon>Viridiplantae</taxon>
        <taxon>Streptophyta</taxon>
        <taxon>Embryophyta</taxon>
        <taxon>Tracheophyta</taxon>
        <taxon>Spermatophyta</taxon>
        <taxon>Magnoliopsida</taxon>
        <taxon>eudicotyledons</taxon>
        <taxon>Gunneridae</taxon>
        <taxon>Pentapetalae</taxon>
        <taxon>rosids</taxon>
        <taxon>fabids</taxon>
        <taxon>Oxalidales</taxon>
        <taxon>Cephalotaceae</taxon>
        <taxon>Cephalotus</taxon>
    </lineage>
</organism>
<dbReference type="InParanoid" id="A0A1Q3CWM7"/>
<proteinExistence type="predicted"/>
<dbReference type="Proteomes" id="UP000187406">
    <property type="component" value="Unassembled WGS sequence"/>
</dbReference>
<reference evidence="2" key="1">
    <citation type="submission" date="2016-04" db="EMBL/GenBank/DDBJ databases">
        <title>Cephalotus genome sequencing.</title>
        <authorList>
            <person name="Fukushima K."/>
            <person name="Hasebe M."/>
            <person name="Fang X."/>
        </authorList>
    </citation>
    <scope>NUCLEOTIDE SEQUENCE [LARGE SCALE GENOMIC DNA]</scope>
    <source>
        <strain evidence="2">cv. St1</strain>
    </source>
</reference>
<dbReference type="AlphaFoldDB" id="A0A1Q3CWM7"/>
<name>A0A1Q3CWM7_CEPFO</name>
<dbReference type="OrthoDB" id="1823831at2759"/>
<protein>
    <submittedName>
        <fullName evidence="1">Uncharacterized protein</fullName>
    </submittedName>
</protein>
<comment type="caution">
    <text evidence="1">The sequence shown here is derived from an EMBL/GenBank/DDBJ whole genome shotgun (WGS) entry which is preliminary data.</text>
</comment>
<sequence length="115" mass="13392">MSIKGSRNGYFEGRKVRDSLNQLRVTLYHSLMLLQIDNDSDEEVNADEDDVKELCKQLEKFLGSLEKNSEDLPDTSCLSHRGDFGHRYWHLQASCSKLSLVFYFFNEQKIKKLLS</sequence>
<accession>A0A1Q3CWM7</accession>
<keyword evidence="2" id="KW-1185">Reference proteome</keyword>
<dbReference type="EMBL" id="BDDD01003276">
    <property type="protein sequence ID" value="GAV84634.1"/>
    <property type="molecule type" value="Genomic_DNA"/>
</dbReference>